<gene>
    <name evidence="3" type="ORF">BA70_05315</name>
</gene>
<keyword evidence="4" id="KW-1185">Reference proteome</keyword>
<protein>
    <submittedName>
        <fullName evidence="3">Esterase</fullName>
    </submittedName>
</protein>
<dbReference type="InterPro" id="IPR029058">
    <property type="entry name" value="AB_hydrolase_fold"/>
</dbReference>
<dbReference type="GO" id="GO:0008236">
    <property type="term" value="F:serine-type peptidase activity"/>
    <property type="evidence" value="ECO:0007669"/>
    <property type="project" value="InterPro"/>
</dbReference>
<accession>A0A081L9I3</accession>
<keyword evidence="1" id="KW-0378">Hydrolase</keyword>
<dbReference type="GO" id="GO:0052689">
    <property type="term" value="F:carboxylic ester hydrolase activity"/>
    <property type="evidence" value="ECO:0007669"/>
    <property type="project" value="UniProtKB-ARBA"/>
</dbReference>
<sequence>MITIDEQIEHDIPFLHIVKAENKEKPLPLVFFIHGFTSAREHNLHFAFHLAEKGMRVILPDCAYHGGRSENLSLEELASKFWEIVLNEIREIDILKTHFQEKQLIEADLIGVAGTSMGGITTFGALAKHDWIKAGVSLMGSPKYTTFLKAQIMDMRHKGLMKDITDEEVNQQLNTLRPYDLTLQTDRLNKRPLLFWHAENDPVVPYRHAKALYDELAATQYKQDPHLIRFITDEQAGHKVSRQAMFETVDWFVTHLKSTNV</sequence>
<dbReference type="AlphaFoldDB" id="A0A081L9I3"/>
<evidence type="ECO:0000313" key="4">
    <source>
        <dbReference type="Proteomes" id="UP000028091"/>
    </source>
</evidence>
<proteinExistence type="predicted"/>
<evidence type="ECO:0000259" key="2">
    <source>
        <dbReference type="Pfam" id="PF00326"/>
    </source>
</evidence>
<dbReference type="eggNOG" id="COG1073">
    <property type="taxonomic scope" value="Bacteria"/>
</dbReference>
<dbReference type="PANTHER" id="PTHR22946">
    <property type="entry name" value="DIENELACTONE HYDROLASE DOMAIN-CONTAINING PROTEIN-RELATED"/>
    <property type="match status" value="1"/>
</dbReference>
<evidence type="ECO:0000313" key="3">
    <source>
        <dbReference type="EMBL" id="KEP25909.1"/>
    </source>
</evidence>
<dbReference type="EMBL" id="JOTP01000015">
    <property type="protein sequence ID" value="KEP25909.1"/>
    <property type="molecule type" value="Genomic_DNA"/>
</dbReference>
<dbReference type="InterPro" id="IPR001375">
    <property type="entry name" value="Peptidase_S9_cat"/>
</dbReference>
<dbReference type="OrthoDB" id="31158at2"/>
<feature type="domain" description="Peptidase S9 prolyl oligopeptidase catalytic" evidence="2">
    <location>
        <begin position="97"/>
        <end position="257"/>
    </location>
</feature>
<dbReference type="Proteomes" id="UP000028091">
    <property type="component" value="Unassembled WGS sequence"/>
</dbReference>
<dbReference type="InterPro" id="IPR050261">
    <property type="entry name" value="FrsA_esterase"/>
</dbReference>
<dbReference type="Pfam" id="PF00326">
    <property type="entry name" value="Peptidase_S9"/>
    <property type="match status" value="1"/>
</dbReference>
<dbReference type="SUPFAM" id="SSF53474">
    <property type="entry name" value="alpha/beta-Hydrolases"/>
    <property type="match status" value="1"/>
</dbReference>
<comment type="caution">
    <text evidence="3">The sequence shown here is derived from an EMBL/GenBank/DDBJ whole genome shotgun (WGS) entry which is preliminary data.</text>
</comment>
<dbReference type="GO" id="GO:0006508">
    <property type="term" value="P:proteolysis"/>
    <property type="evidence" value="ECO:0007669"/>
    <property type="project" value="InterPro"/>
</dbReference>
<dbReference type="PANTHER" id="PTHR22946:SF9">
    <property type="entry name" value="POLYKETIDE TRANSFERASE AF380"/>
    <property type="match status" value="1"/>
</dbReference>
<dbReference type="Gene3D" id="3.40.50.1820">
    <property type="entry name" value="alpha/beta hydrolase"/>
    <property type="match status" value="1"/>
</dbReference>
<name>A0A081L9I3_9BACI</name>
<dbReference type="RefSeq" id="WP_034322977.1">
    <property type="nucleotide sequence ID" value="NZ_JOTP01000015.1"/>
</dbReference>
<reference evidence="3 4" key="1">
    <citation type="submission" date="2012-09" db="EMBL/GenBank/DDBJ databases">
        <title>Genome Sequence of Bacillus sp. DW5-4.</title>
        <authorList>
            <person name="Lai Q."/>
            <person name="Liu Y."/>
            <person name="Shao Z."/>
        </authorList>
    </citation>
    <scope>NUCLEOTIDE SEQUENCE [LARGE SCALE GENOMIC DNA]</scope>
    <source>
        <strain evidence="3 4">DW5-4</strain>
    </source>
</reference>
<evidence type="ECO:0000256" key="1">
    <source>
        <dbReference type="ARBA" id="ARBA00022801"/>
    </source>
</evidence>
<organism evidence="3 4">
    <name type="scientific">Bacillus zhangzhouensis</name>
    <dbReference type="NCBI Taxonomy" id="1178540"/>
    <lineage>
        <taxon>Bacteria</taxon>
        <taxon>Bacillati</taxon>
        <taxon>Bacillota</taxon>
        <taxon>Bacilli</taxon>
        <taxon>Bacillales</taxon>
        <taxon>Bacillaceae</taxon>
        <taxon>Bacillus</taxon>
    </lineage>
</organism>